<dbReference type="PANTHER" id="PTHR11926">
    <property type="entry name" value="GLUCOSYL/GLUCURONOSYL TRANSFERASES"/>
    <property type="match status" value="1"/>
</dbReference>
<dbReference type="FunFam" id="3.40.50.2000:FF:000237">
    <property type="entry name" value="Glycosyltransferase"/>
    <property type="match status" value="1"/>
</dbReference>
<organism evidence="3 4">
    <name type="scientific">Adiantum capillus-veneris</name>
    <name type="common">Maidenhair fern</name>
    <dbReference type="NCBI Taxonomy" id="13818"/>
    <lineage>
        <taxon>Eukaryota</taxon>
        <taxon>Viridiplantae</taxon>
        <taxon>Streptophyta</taxon>
        <taxon>Embryophyta</taxon>
        <taxon>Tracheophyta</taxon>
        <taxon>Polypodiopsida</taxon>
        <taxon>Polypodiidae</taxon>
        <taxon>Polypodiales</taxon>
        <taxon>Pteridineae</taxon>
        <taxon>Pteridaceae</taxon>
        <taxon>Vittarioideae</taxon>
        <taxon>Adiantum</taxon>
    </lineage>
</organism>
<dbReference type="PANTHER" id="PTHR11926:SF774">
    <property type="entry name" value="UDP-GLYCOSYLTRANSFERASE 85A1-RELATED"/>
    <property type="match status" value="1"/>
</dbReference>
<evidence type="ECO:0008006" key="5">
    <source>
        <dbReference type="Google" id="ProtNLM"/>
    </source>
</evidence>
<comment type="caution">
    <text evidence="3">The sequence shown here is derived from an EMBL/GenBank/DDBJ whole genome shotgun (WGS) entry which is preliminary data.</text>
</comment>
<evidence type="ECO:0000313" key="4">
    <source>
        <dbReference type="Proteomes" id="UP000886520"/>
    </source>
</evidence>
<comment type="similarity">
    <text evidence="1">Belongs to the UDP-glycosyltransferase family.</text>
</comment>
<dbReference type="SUPFAM" id="SSF53756">
    <property type="entry name" value="UDP-Glycosyltransferase/glycogen phosphorylase"/>
    <property type="match status" value="1"/>
</dbReference>
<dbReference type="Proteomes" id="UP000886520">
    <property type="component" value="Chromosome 3"/>
</dbReference>
<keyword evidence="4" id="KW-1185">Reference proteome</keyword>
<dbReference type="EMBL" id="JABFUD020000002">
    <property type="protein sequence ID" value="KAI5083377.1"/>
    <property type="molecule type" value="Genomic_DNA"/>
</dbReference>
<proteinExistence type="inferred from homology"/>
<dbReference type="OrthoDB" id="5835829at2759"/>
<evidence type="ECO:0000256" key="1">
    <source>
        <dbReference type="ARBA" id="ARBA00009995"/>
    </source>
</evidence>
<keyword evidence="2" id="KW-0808">Transferase</keyword>
<dbReference type="GO" id="GO:0080044">
    <property type="term" value="F:quercetin 7-O-glucosyltransferase activity"/>
    <property type="evidence" value="ECO:0007669"/>
    <property type="project" value="TreeGrafter"/>
</dbReference>
<dbReference type="AlphaFoldDB" id="A0A9D4ZRY6"/>
<reference evidence="3" key="1">
    <citation type="submission" date="2021-01" db="EMBL/GenBank/DDBJ databases">
        <title>Adiantum capillus-veneris genome.</title>
        <authorList>
            <person name="Fang Y."/>
            <person name="Liao Q."/>
        </authorList>
    </citation>
    <scope>NUCLEOTIDE SEQUENCE</scope>
    <source>
        <strain evidence="3">H3</strain>
        <tissue evidence="3">Leaf</tissue>
    </source>
</reference>
<accession>A0A9D4ZRY6</accession>
<evidence type="ECO:0000256" key="2">
    <source>
        <dbReference type="ARBA" id="ARBA00022679"/>
    </source>
</evidence>
<gene>
    <name evidence="3" type="ORF">GOP47_0003120</name>
</gene>
<dbReference type="GO" id="GO:0080043">
    <property type="term" value="F:quercetin 3-O-glucosyltransferase activity"/>
    <property type="evidence" value="ECO:0007669"/>
    <property type="project" value="TreeGrafter"/>
</dbReference>
<dbReference type="CDD" id="cd03784">
    <property type="entry name" value="GT1_Gtf-like"/>
    <property type="match status" value="1"/>
</dbReference>
<evidence type="ECO:0000313" key="3">
    <source>
        <dbReference type="EMBL" id="KAI5083377.1"/>
    </source>
</evidence>
<sequence>MHIVVLPLPLQGHVNICLAIAKMLVSQGCSFTFVLTQDLAGNVAQHQGIHFATVASHGSCFADSFDHSSCLSIMKSIRPGFEELLQKLLLSSEAGVSCIMADSYVTWSREVAAQFGVPRYVLYVSNAHTLAIALHVPSLVSQGLVHGGDPGILIDCIPGVLPLRARDLPQSVRLMPEFNKEMVKDMHKAAGAIFNTVEGWESNPLKTIKETLPVYPVGPSLLAPGFVESPSKEKPGVWAEDRSCLAWLDTLPPSSVLYVSFGSLATMSIDQMRELAEGLEASGQPFLWVVRSNIANSSVDDVLPQDFGERTRDRGLIIRWAPQLEVLAHAAVGGFLTHCGWNSIVENLCKACVPMLCWPHLGEQRLNARLLVDEWKAGIELVQDDDGWVKKEAVAKAVKELMRGEVGECLRDNALRLKETACLAWQEGGSSCRYLQSLIQDIKNLSTGVKAID</sequence>
<dbReference type="Gene3D" id="3.40.50.2000">
    <property type="entry name" value="Glycogen Phosphorylase B"/>
    <property type="match status" value="2"/>
</dbReference>
<dbReference type="Pfam" id="PF00201">
    <property type="entry name" value="UDPGT"/>
    <property type="match status" value="1"/>
</dbReference>
<dbReference type="InterPro" id="IPR002213">
    <property type="entry name" value="UDP_glucos_trans"/>
</dbReference>
<protein>
    <recommendedName>
        <fullName evidence="5">Glycosyltransferase</fullName>
    </recommendedName>
</protein>
<name>A0A9D4ZRY6_ADICA</name>